<dbReference type="OMA" id="NRECATT"/>
<dbReference type="PANTHER" id="PTHR12771">
    <property type="entry name" value="ENGULFMENT AND CELL MOTILITY"/>
    <property type="match status" value="1"/>
</dbReference>
<reference evidence="2" key="1">
    <citation type="submission" date="2021-08" db="EMBL/GenBank/DDBJ databases">
        <title>WGS assembly of Ceratopteris richardii.</title>
        <authorList>
            <person name="Marchant D.B."/>
            <person name="Chen G."/>
            <person name="Jenkins J."/>
            <person name="Shu S."/>
            <person name="Leebens-Mack J."/>
            <person name="Grimwood J."/>
            <person name="Schmutz J."/>
            <person name="Soltis P."/>
            <person name="Soltis D."/>
            <person name="Chen Z.-H."/>
        </authorList>
    </citation>
    <scope>NUCLEOTIDE SEQUENCE</scope>
    <source>
        <strain evidence="2">Whitten #5841</strain>
        <tissue evidence="2">Leaf</tissue>
    </source>
</reference>
<feature type="domain" description="ELMO" evidence="1">
    <location>
        <begin position="134"/>
        <end position="295"/>
    </location>
</feature>
<dbReference type="EMBL" id="CM035439">
    <property type="protein sequence ID" value="KAH7283503.1"/>
    <property type="molecule type" value="Genomic_DNA"/>
</dbReference>
<organism evidence="2 3">
    <name type="scientific">Ceratopteris richardii</name>
    <name type="common">Triangle waterfern</name>
    <dbReference type="NCBI Taxonomy" id="49495"/>
    <lineage>
        <taxon>Eukaryota</taxon>
        <taxon>Viridiplantae</taxon>
        <taxon>Streptophyta</taxon>
        <taxon>Embryophyta</taxon>
        <taxon>Tracheophyta</taxon>
        <taxon>Polypodiopsida</taxon>
        <taxon>Polypodiidae</taxon>
        <taxon>Polypodiales</taxon>
        <taxon>Pteridineae</taxon>
        <taxon>Pteridaceae</taxon>
        <taxon>Parkerioideae</taxon>
        <taxon>Ceratopteris</taxon>
    </lineage>
</organism>
<gene>
    <name evidence="2" type="ORF">KP509_34G010200</name>
</gene>
<dbReference type="InterPro" id="IPR050868">
    <property type="entry name" value="ELMO_domain-containing"/>
</dbReference>
<accession>A0A8T2QH76</accession>
<name>A0A8T2QH76_CERRI</name>
<dbReference type="EMBL" id="CM035439">
    <property type="protein sequence ID" value="KAH7283502.1"/>
    <property type="molecule type" value="Genomic_DNA"/>
</dbReference>
<evidence type="ECO:0000313" key="2">
    <source>
        <dbReference type="EMBL" id="KAH7283502.1"/>
    </source>
</evidence>
<dbReference type="Pfam" id="PF04727">
    <property type="entry name" value="ELMO_CED12"/>
    <property type="match status" value="1"/>
</dbReference>
<sequence length="320" mass="37672">MNIGNLRRRVRHEDVGGYKYERMDNEEFGDLNEPLLTRSDSGTRDEYDDWEEKKYEAQLVWSQIFLRLLAQWSQFFAALFNSAYLRGSSIFWITSRESESEEQRDALQLTPLQEERLRILQRRVEIPFDGASSIHQEALRELWKVSFPGCELVDLISEQWKDMGWQGKDPSTDFRGGGFISLENLLFFAKEYPRSYRKLLHKEDGCRATWEYPFAIAGINLSFMLIQILDLRSETPKTRNARKFVKLLEEDNFAFDRLYCVAFEMMDAQWLAMKASYMEFNAVLKATQAQLEKEINLDDVSRVQDLPGYTLLHCDLHNHL</sequence>
<proteinExistence type="predicted"/>
<evidence type="ECO:0000313" key="3">
    <source>
        <dbReference type="Proteomes" id="UP000825935"/>
    </source>
</evidence>
<dbReference type="OrthoDB" id="67155at2759"/>
<dbReference type="AlphaFoldDB" id="A0A8T2QH76"/>
<dbReference type="PANTHER" id="PTHR12771:SF56">
    <property type="entry name" value="CED-12"/>
    <property type="match status" value="1"/>
</dbReference>
<dbReference type="Proteomes" id="UP000825935">
    <property type="component" value="Chromosome 34"/>
</dbReference>
<dbReference type="InterPro" id="IPR006816">
    <property type="entry name" value="ELMO_dom"/>
</dbReference>
<dbReference type="PROSITE" id="PS51335">
    <property type="entry name" value="ELMO"/>
    <property type="match status" value="1"/>
</dbReference>
<protein>
    <recommendedName>
        <fullName evidence="1">ELMO domain-containing protein</fullName>
    </recommendedName>
</protein>
<evidence type="ECO:0000259" key="1">
    <source>
        <dbReference type="PROSITE" id="PS51335"/>
    </source>
</evidence>
<keyword evidence="3" id="KW-1185">Reference proteome</keyword>
<comment type="caution">
    <text evidence="2">The sequence shown here is derived from an EMBL/GenBank/DDBJ whole genome shotgun (WGS) entry which is preliminary data.</text>
</comment>